<accession>A0ABY0IIK6</accession>
<dbReference type="Proteomes" id="UP000443582">
    <property type="component" value="Unassembled WGS sequence"/>
</dbReference>
<keyword evidence="2" id="KW-1185">Reference proteome</keyword>
<name>A0ABY0IIK6_9BACT</name>
<organism evidence="1 2">
    <name type="scientific">Halobacteriovorax vibrionivorans</name>
    <dbReference type="NCBI Taxonomy" id="2152716"/>
    <lineage>
        <taxon>Bacteria</taxon>
        <taxon>Pseudomonadati</taxon>
        <taxon>Bdellovibrionota</taxon>
        <taxon>Bacteriovoracia</taxon>
        <taxon>Bacteriovoracales</taxon>
        <taxon>Halobacteriovoraceae</taxon>
        <taxon>Halobacteriovorax</taxon>
    </lineage>
</organism>
<sequence>MTMRLMAYTANENKLYLEDKIEEKSGLKIEYIKKFPKYNGVGELLILDLDDESIEFKDKLIDDIQYIDANFVYLVGDFFGDRNKRIIHMGGELFTFKSLNDTDFIEVLFNRLVTLEIYKLFSIIGRTDMDLFRAINRAGNGEREIISKSLFGSSSENTIDVNLSRLRKKLRDPEIGNDFFRIITKSRRFYLVNQLNGYEIPEDLLI</sequence>
<protein>
    <submittedName>
        <fullName evidence="1">Winged helix family transcriptional regulator</fullName>
    </submittedName>
</protein>
<gene>
    <name evidence="1" type="ORF">DAY19_00650</name>
</gene>
<evidence type="ECO:0000313" key="2">
    <source>
        <dbReference type="Proteomes" id="UP000443582"/>
    </source>
</evidence>
<evidence type="ECO:0000313" key="1">
    <source>
        <dbReference type="EMBL" id="RZF22309.1"/>
    </source>
</evidence>
<comment type="caution">
    <text evidence="1">The sequence shown here is derived from an EMBL/GenBank/DDBJ whole genome shotgun (WGS) entry which is preliminary data.</text>
</comment>
<reference evidence="2" key="1">
    <citation type="journal article" date="2019" name="Int. J. Syst. Evol. Microbiol.">
        <title>Halobacteriovorax valvorus sp. nov., a novel prokaryotic predator isolated from coastal seawater of China.</title>
        <authorList>
            <person name="Chen M.-X."/>
        </authorList>
    </citation>
    <scope>NUCLEOTIDE SEQUENCE [LARGE SCALE GENOMIC DNA]</scope>
    <source>
        <strain evidence="2">BL9</strain>
    </source>
</reference>
<dbReference type="EMBL" id="QDKL01000001">
    <property type="protein sequence ID" value="RZF22309.1"/>
    <property type="molecule type" value="Genomic_DNA"/>
</dbReference>
<proteinExistence type="predicted"/>